<name>A0ABV9P3Y5_9FLAO</name>
<accession>A0ABV9P3Y5</accession>
<dbReference type="EMBL" id="JBHSGW010000025">
    <property type="protein sequence ID" value="MFC4740343.1"/>
    <property type="molecule type" value="Genomic_DNA"/>
</dbReference>
<feature type="transmembrane region" description="Helical" evidence="1">
    <location>
        <begin position="49"/>
        <end position="68"/>
    </location>
</feature>
<proteinExistence type="predicted"/>
<dbReference type="Proteomes" id="UP001595885">
    <property type="component" value="Unassembled WGS sequence"/>
</dbReference>
<protein>
    <submittedName>
        <fullName evidence="2">Uncharacterized protein</fullName>
    </submittedName>
</protein>
<organism evidence="2 3">
    <name type="scientific">Flavobacterium ponti</name>
    <dbReference type="NCBI Taxonomy" id="665133"/>
    <lineage>
        <taxon>Bacteria</taxon>
        <taxon>Pseudomonadati</taxon>
        <taxon>Bacteroidota</taxon>
        <taxon>Flavobacteriia</taxon>
        <taxon>Flavobacteriales</taxon>
        <taxon>Flavobacteriaceae</taxon>
        <taxon>Flavobacterium</taxon>
    </lineage>
</organism>
<keyword evidence="3" id="KW-1185">Reference proteome</keyword>
<keyword evidence="1" id="KW-1133">Transmembrane helix</keyword>
<comment type="caution">
    <text evidence="2">The sequence shown here is derived from an EMBL/GenBank/DDBJ whole genome shotgun (WGS) entry which is preliminary data.</text>
</comment>
<feature type="transmembrane region" description="Helical" evidence="1">
    <location>
        <begin position="21"/>
        <end position="43"/>
    </location>
</feature>
<keyword evidence="1" id="KW-0472">Membrane</keyword>
<evidence type="ECO:0000256" key="1">
    <source>
        <dbReference type="SAM" id="Phobius"/>
    </source>
</evidence>
<dbReference type="RefSeq" id="WP_379741520.1">
    <property type="nucleotide sequence ID" value="NZ_JBHSGW010000025.1"/>
</dbReference>
<evidence type="ECO:0000313" key="2">
    <source>
        <dbReference type="EMBL" id="MFC4740343.1"/>
    </source>
</evidence>
<sequence length="177" mass="20677">MNNTKRIIEVEIKNERFEYTLWFIFLLSGIGLVFGSAFAIANSDTLENGFIILITLGSILVLVGLFLSNEKKNIIVDKYYLILNKSIFGIQFNKKYELKKISNIHLEKNVKSNIYTSSKKYSFGDYEYIPESSKKYYYHKNILSFHYNNEVIEIGKWKKNFDANLVLNTINELKTVN</sequence>
<reference evidence="3" key="1">
    <citation type="journal article" date="2019" name="Int. J. Syst. Evol. Microbiol.">
        <title>The Global Catalogue of Microorganisms (GCM) 10K type strain sequencing project: providing services to taxonomists for standard genome sequencing and annotation.</title>
        <authorList>
            <consortium name="The Broad Institute Genomics Platform"/>
            <consortium name="The Broad Institute Genome Sequencing Center for Infectious Disease"/>
            <person name="Wu L."/>
            <person name="Ma J."/>
        </authorList>
    </citation>
    <scope>NUCLEOTIDE SEQUENCE [LARGE SCALE GENOMIC DNA]</scope>
    <source>
        <strain evidence="3">CCUG 50349</strain>
    </source>
</reference>
<keyword evidence="1" id="KW-0812">Transmembrane</keyword>
<gene>
    <name evidence="2" type="ORF">ACFO3U_10095</name>
</gene>
<evidence type="ECO:0000313" key="3">
    <source>
        <dbReference type="Proteomes" id="UP001595885"/>
    </source>
</evidence>